<dbReference type="GeneID" id="106810679"/>
<evidence type="ECO:0000256" key="2">
    <source>
        <dbReference type="ARBA" id="ARBA00004718"/>
    </source>
</evidence>
<evidence type="ECO:0000259" key="9">
    <source>
        <dbReference type="Pfam" id="PF00899"/>
    </source>
</evidence>
<dbReference type="Gene3D" id="3.40.50.720">
    <property type="entry name" value="NAD(P)-binding Rossmann-like Domain"/>
    <property type="match status" value="1"/>
</dbReference>
<dbReference type="RefSeq" id="XP_014669595.1">
    <property type="nucleotide sequence ID" value="XM_014814109.1"/>
</dbReference>
<keyword evidence="10" id="KW-1185">Reference proteome</keyword>
<gene>
    <name evidence="11" type="primary">LOC106810679</name>
</gene>
<comment type="subcellular location">
    <subcellularLocation>
        <location evidence="1">Nucleus</location>
    </subcellularLocation>
</comment>
<evidence type="ECO:0000256" key="5">
    <source>
        <dbReference type="ARBA" id="ARBA00023242"/>
    </source>
</evidence>
<dbReference type="InterPro" id="IPR000011">
    <property type="entry name" value="UBQ/SUMO-activ_enz_E1-like"/>
</dbReference>
<sequence length="337" mass="38154">MLENKEIHISEDEAALYDRQIRLWGLDAQKRLRGSRILVIGMRGLGAEICKNVVLAGVKSVTLMDHTNVEKDDETSQFLVQRTDEGKNRAECSLDRTQQLNPMVHVYKDTESVAAKPDEFFHNFEVVCATCCTTQEMIRINNVCHSRGIKFFAGDVFGYYGYMFADLNDHEYLEEVHHVVSTGYGAKKQKIPDSKMAKRNSRFITLQDVLDFDWASTKGKMLMNKTPETYFISLVLLRFRSEQVLHNAQLTKEEKQKKVLGLKNTVMEEIGISDSIVSDKFVSYCMGELSPVCAILGGVLSQEIIKAVSAKDMPHNNFFFFDGVDGKGLVDCIGTYE</sequence>
<evidence type="ECO:0000256" key="6">
    <source>
        <dbReference type="ARBA" id="ARBA00026003"/>
    </source>
</evidence>
<dbReference type="SUPFAM" id="SSF69572">
    <property type="entry name" value="Activating enzymes of the ubiquitin-like proteins"/>
    <property type="match status" value="1"/>
</dbReference>
<comment type="similarity">
    <text evidence="3">Belongs to the ubiquitin-activating E1 family.</text>
</comment>
<evidence type="ECO:0000256" key="4">
    <source>
        <dbReference type="ARBA" id="ARBA00022786"/>
    </source>
</evidence>
<evidence type="ECO:0000256" key="3">
    <source>
        <dbReference type="ARBA" id="ARBA00005673"/>
    </source>
</evidence>
<evidence type="ECO:0000256" key="8">
    <source>
        <dbReference type="ARBA" id="ARBA00044354"/>
    </source>
</evidence>
<dbReference type="PANTHER" id="PTHR10953">
    <property type="entry name" value="UBIQUITIN-ACTIVATING ENZYME E1"/>
    <property type="match status" value="1"/>
</dbReference>
<comment type="pathway">
    <text evidence="2">Protein modification; protein sumoylation.</text>
</comment>
<evidence type="ECO:0000313" key="10">
    <source>
        <dbReference type="Proteomes" id="UP000695022"/>
    </source>
</evidence>
<organism evidence="10 11">
    <name type="scientific">Priapulus caudatus</name>
    <name type="common">Priapulid worm</name>
    <dbReference type="NCBI Taxonomy" id="37621"/>
    <lineage>
        <taxon>Eukaryota</taxon>
        <taxon>Metazoa</taxon>
        <taxon>Ecdysozoa</taxon>
        <taxon>Scalidophora</taxon>
        <taxon>Priapulida</taxon>
        <taxon>Priapulimorpha</taxon>
        <taxon>Priapulimorphida</taxon>
        <taxon>Priapulidae</taxon>
        <taxon>Priapulus</taxon>
    </lineage>
</organism>
<keyword evidence="5" id="KW-0539">Nucleus</keyword>
<reference evidence="11" key="1">
    <citation type="submission" date="2025-08" db="UniProtKB">
        <authorList>
            <consortium name="RefSeq"/>
        </authorList>
    </citation>
    <scope>IDENTIFICATION</scope>
</reference>
<dbReference type="PANTHER" id="PTHR10953:SF162">
    <property type="entry name" value="SUMO-ACTIVATING ENZYME SUBUNIT 1"/>
    <property type="match status" value="1"/>
</dbReference>
<feature type="domain" description="THIF-type NAD/FAD binding fold" evidence="9">
    <location>
        <begin position="17"/>
        <end position="325"/>
    </location>
</feature>
<dbReference type="PRINTS" id="PR01849">
    <property type="entry name" value="UBIQUITINACT"/>
</dbReference>
<name>A0ABM1EBM4_PRICU</name>
<comment type="subunit">
    <text evidence="6">Heterodimer of SAE1 and UBA2/SAE2. The heterodimer corresponds to the two domains that are encoded on a single polypeptide chain in ubiquitin-activating enzyme E1. Interacts with UBE2I.</text>
</comment>
<keyword evidence="4" id="KW-0833">Ubl conjugation pathway</keyword>
<evidence type="ECO:0000256" key="1">
    <source>
        <dbReference type="ARBA" id="ARBA00004123"/>
    </source>
</evidence>
<protein>
    <recommendedName>
        <fullName evidence="7">SUMO-activating enzyme subunit 1</fullName>
    </recommendedName>
    <alternativeName>
        <fullName evidence="8">Ubiquitin-like 1-activating enzyme E1A</fullName>
    </alternativeName>
</protein>
<dbReference type="InterPro" id="IPR045886">
    <property type="entry name" value="ThiF/MoeB/HesA"/>
</dbReference>
<dbReference type="Proteomes" id="UP000695022">
    <property type="component" value="Unplaced"/>
</dbReference>
<dbReference type="InterPro" id="IPR035985">
    <property type="entry name" value="Ubiquitin-activating_enz"/>
</dbReference>
<evidence type="ECO:0000313" key="11">
    <source>
        <dbReference type="RefSeq" id="XP_014669595.1"/>
    </source>
</evidence>
<accession>A0ABM1EBM4</accession>
<dbReference type="CDD" id="cd01492">
    <property type="entry name" value="Aos1_SUMO"/>
    <property type="match status" value="1"/>
</dbReference>
<dbReference type="InterPro" id="IPR000594">
    <property type="entry name" value="ThiF_NAD_FAD-bd"/>
</dbReference>
<proteinExistence type="inferred from homology"/>
<dbReference type="Pfam" id="PF00899">
    <property type="entry name" value="ThiF"/>
    <property type="match status" value="1"/>
</dbReference>
<evidence type="ECO:0000256" key="7">
    <source>
        <dbReference type="ARBA" id="ARBA00044187"/>
    </source>
</evidence>